<keyword evidence="2" id="KW-0808">Transferase</keyword>
<comment type="caution">
    <text evidence="5">The sequence shown here is derived from an EMBL/GenBank/DDBJ whole genome shotgun (WGS) entry which is preliminary data.</text>
</comment>
<dbReference type="Pfam" id="PF00891">
    <property type="entry name" value="Methyltransf_2"/>
    <property type="match status" value="1"/>
</dbReference>
<evidence type="ECO:0000256" key="3">
    <source>
        <dbReference type="ARBA" id="ARBA00022691"/>
    </source>
</evidence>
<dbReference type="GO" id="GO:0032259">
    <property type="term" value="P:methylation"/>
    <property type="evidence" value="ECO:0007669"/>
    <property type="project" value="UniProtKB-KW"/>
</dbReference>
<accession>A0AAD9ZC89</accession>
<name>A0AAD9ZC89_9LECA</name>
<sequence length="192" mass="21384">MSACTAGAGYSSHHLLDNYDFASLGNGLVVDVGGAGGHNSFAIAQQYPKLNFVVQDLEAAFGEAGVKVPTELEGRVEFMAHDFFTPQPAKADLYYFRFIFHNWSDKYGVKIMRALLPALEPGARILVYDNCLPEVGTVPGWREKLLKTMDIYMLKILNARESFWLADSRFKFLGVTRPEGSNLALIEARWEG</sequence>
<evidence type="ECO:0000256" key="2">
    <source>
        <dbReference type="ARBA" id="ARBA00022679"/>
    </source>
</evidence>
<keyword evidence="6" id="KW-1185">Reference proteome</keyword>
<dbReference type="InterPro" id="IPR001077">
    <property type="entry name" value="COMT_C"/>
</dbReference>
<evidence type="ECO:0000256" key="1">
    <source>
        <dbReference type="ARBA" id="ARBA00022603"/>
    </source>
</evidence>
<evidence type="ECO:0000313" key="5">
    <source>
        <dbReference type="EMBL" id="KAK3173677.1"/>
    </source>
</evidence>
<keyword evidence="3" id="KW-0949">S-adenosyl-L-methionine</keyword>
<dbReference type="InterPro" id="IPR016461">
    <property type="entry name" value="COMT-like"/>
</dbReference>
<dbReference type="EMBL" id="JASNWA010000007">
    <property type="protein sequence ID" value="KAK3173677.1"/>
    <property type="molecule type" value="Genomic_DNA"/>
</dbReference>
<dbReference type="GO" id="GO:0008171">
    <property type="term" value="F:O-methyltransferase activity"/>
    <property type="evidence" value="ECO:0007669"/>
    <property type="project" value="InterPro"/>
</dbReference>
<dbReference type="AlphaFoldDB" id="A0AAD9ZC89"/>
<keyword evidence="1" id="KW-0489">Methyltransferase</keyword>
<dbReference type="Proteomes" id="UP001276659">
    <property type="component" value="Unassembled WGS sequence"/>
</dbReference>
<dbReference type="PANTHER" id="PTHR43712">
    <property type="entry name" value="PUTATIVE (AFU_ORTHOLOGUE AFUA_4G14580)-RELATED"/>
    <property type="match status" value="1"/>
</dbReference>
<organism evidence="5 6">
    <name type="scientific">Lepraria neglecta</name>
    <dbReference type="NCBI Taxonomy" id="209136"/>
    <lineage>
        <taxon>Eukaryota</taxon>
        <taxon>Fungi</taxon>
        <taxon>Dikarya</taxon>
        <taxon>Ascomycota</taxon>
        <taxon>Pezizomycotina</taxon>
        <taxon>Lecanoromycetes</taxon>
        <taxon>OSLEUM clade</taxon>
        <taxon>Lecanoromycetidae</taxon>
        <taxon>Lecanorales</taxon>
        <taxon>Lecanorineae</taxon>
        <taxon>Stereocaulaceae</taxon>
        <taxon>Lepraria</taxon>
    </lineage>
</organism>
<dbReference type="Gene3D" id="3.40.50.150">
    <property type="entry name" value="Vaccinia Virus protein VP39"/>
    <property type="match status" value="1"/>
</dbReference>
<evidence type="ECO:0000313" key="6">
    <source>
        <dbReference type="Proteomes" id="UP001276659"/>
    </source>
</evidence>
<reference evidence="5" key="1">
    <citation type="submission" date="2022-11" db="EMBL/GenBank/DDBJ databases">
        <title>Chromosomal genome sequence assembly and mating type (MAT) locus characterization of the leprose asexual lichenized fungus Lepraria neglecta (Nyl.) Erichsen.</title>
        <authorList>
            <person name="Allen J.L."/>
            <person name="Pfeffer B."/>
        </authorList>
    </citation>
    <scope>NUCLEOTIDE SEQUENCE</scope>
    <source>
        <strain evidence="5">Allen 5258</strain>
    </source>
</reference>
<protein>
    <recommendedName>
        <fullName evidence="4">O-methyltransferase C-terminal domain-containing protein</fullName>
    </recommendedName>
</protein>
<proteinExistence type="predicted"/>
<dbReference type="PROSITE" id="PS51683">
    <property type="entry name" value="SAM_OMT_II"/>
    <property type="match status" value="1"/>
</dbReference>
<dbReference type="PANTHER" id="PTHR43712:SF5">
    <property type="entry name" value="O-METHYLTRANSFERASE ASQN-RELATED"/>
    <property type="match status" value="1"/>
</dbReference>
<dbReference type="SUPFAM" id="SSF53335">
    <property type="entry name" value="S-adenosyl-L-methionine-dependent methyltransferases"/>
    <property type="match status" value="1"/>
</dbReference>
<feature type="domain" description="O-methyltransferase C-terminal" evidence="4">
    <location>
        <begin position="13"/>
        <end position="159"/>
    </location>
</feature>
<dbReference type="InterPro" id="IPR029063">
    <property type="entry name" value="SAM-dependent_MTases_sf"/>
</dbReference>
<evidence type="ECO:0000259" key="4">
    <source>
        <dbReference type="Pfam" id="PF00891"/>
    </source>
</evidence>
<gene>
    <name evidence="5" type="ORF">OEA41_007009</name>
</gene>